<dbReference type="EMBL" id="PXOH01000030">
    <property type="protein sequence ID" value="PSF33470.1"/>
    <property type="molecule type" value="Genomic_DNA"/>
</dbReference>
<dbReference type="NCBIfam" id="TIGR01128">
    <property type="entry name" value="holA"/>
    <property type="match status" value="1"/>
</dbReference>
<evidence type="ECO:0000259" key="9">
    <source>
        <dbReference type="Pfam" id="PF06144"/>
    </source>
</evidence>
<dbReference type="Gene3D" id="1.10.8.60">
    <property type="match status" value="1"/>
</dbReference>
<dbReference type="PANTHER" id="PTHR34388">
    <property type="entry name" value="DNA POLYMERASE III SUBUNIT DELTA"/>
    <property type="match status" value="1"/>
</dbReference>
<comment type="catalytic activity">
    <reaction evidence="8">
        <text>DNA(n) + a 2'-deoxyribonucleoside 5'-triphosphate = DNA(n+1) + diphosphate</text>
        <dbReference type="Rhea" id="RHEA:22508"/>
        <dbReference type="Rhea" id="RHEA-COMP:17339"/>
        <dbReference type="Rhea" id="RHEA-COMP:17340"/>
        <dbReference type="ChEBI" id="CHEBI:33019"/>
        <dbReference type="ChEBI" id="CHEBI:61560"/>
        <dbReference type="ChEBI" id="CHEBI:173112"/>
        <dbReference type="EC" id="2.7.7.7"/>
    </reaction>
</comment>
<keyword evidence="5" id="KW-0235">DNA replication</keyword>
<dbReference type="GO" id="GO:0003677">
    <property type="term" value="F:DNA binding"/>
    <property type="evidence" value="ECO:0007669"/>
    <property type="project" value="InterPro"/>
</dbReference>
<dbReference type="AlphaFoldDB" id="A0A2T1LT45"/>
<evidence type="ECO:0000259" key="10">
    <source>
        <dbReference type="Pfam" id="PF21694"/>
    </source>
</evidence>
<evidence type="ECO:0000256" key="5">
    <source>
        <dbReference type="ARBA" id="ARBA00022705"/>
    </source>
</evidence>
<dbReference type="Proteomes" id="UP000239001">
    <property type="component" value="Unassembled WGS sequence"/>
</dbReference>
<keyword evidence="4" id="KW-0548">Nucleotidyltransferase</keyword>
<dbReference type="Pfam" id="PF06144">
    <property type="entry name" value="DNA_pol3_delta"/>
    <property type="match status" value="1"/>
</dbReference>
<keyword evidence="12" id="KW-1185">Reference proteome</keyword>
<dbReference type="PANTHER" id="PTHR34388:SF1">
    <property type="entry name" value="DNA POLYMERASE III SUBUNIT DELTA"/>
    <property type="match status" value="1"/>
</dbReference>
<dbReference type="Gene3D" id="1.20.272.10">
    <property type="match status" value="1"/>
</dbReference>
<dbReference type="Gene3D" id="3.40.50.300">
    <property type="entry name" value="P-loop containing nucleotide triphosphate hydrolases"/>
    <property type="match status" value="1"/>
</dbReference>
<feature type="domain" description="DNA polymerase III delta N-terminal" evidence="9">
    <location>
        <begin position="4"/>
        <end position="121"/>
    </location>
</feature>
<dbReference type="InterPro" id="IPR005790">
    <property type="entry name" value="DNA_polIII_delta"/>
</dbReference>
<evidence type="ECO:0000256" key="2">
    <source>
        <dbReference type="ARBA" id="ARBA00017703"/>
    </source>
</evidence>
<dbReference type="OrthoDB" id="425129at2"/>
<evidence type="ECO:0000313" key="11">
    <source>
        <dbReference type="EMBL" id="PSF33470.1"/>
    </source>
</evidence>
<evidence type="ECO:0000256" key="4">
    <source>
        <dbReference type="ARBA" id="ARBA00022695"/>
    </source>
</evidence>
<dbReference type="Pfam" id="PF21694">
    <property type="entry name" value="DNA_pol3_delta_C"/>
    <property type="match status" value="1"/>
</dbReference>
<sequence>MSIYLLYGEDDYLLHRYVLSLKSQYQVNNNPFGFFTYSAGVDSINAATQELMTPPMSNHDKVILLPNTSWVGAMDEQLLSLIQKAIASMHARCVLISTTPKLDNRLKSVKYLKSVATEIKEFPLISPWNTKALSQSVRTAATDLQLSLTSTAVTALVEAIGNNTRLIYSDLEKLRLFTDGQVIEASHVQSLVSGSTLTPIDLAKAILVKDLNQTFTIAQKLSDYSLKTLSTLITVYRQWFWVKMLLNEGFNHQTIAQYLNLNNPGRVYYLSQEVKTISLARLKGILSILLETELSLKQGTNCLQEQLLKLILL</sequence>
<dbReference type="SUPFAM" id="SSF48019">
    <property type="entry name" value="post-AAA+ oligomerization domain-like"/>
    <property type="match status" value="1"/>
</dbReference>
<dbReference type="GO" id="GO:0009360">
    <property type="term" value="C:DNA polymerase III complex"/>
    <property type="evidence" value="ECO:0007669"/>
    <property type="project" value="InterPro"/>
</dbReference>
<reference evidence="11 12" key="1">
    <citation type="submission" date="2018-03" db="EMBL/GenBank/DDBJ databases">
        <title>The ancient ancestry and fast evolution of plastids.</title>
        <authorList>
            <person name="Moore K.R."/>
            <person name="Magnabosco C."/>
            <person name="Momper L."/>
            <person name="Gold D.A."/>
            <person name="Bosak T."/>
            <person name="Fournier G.P."/>
        </authorList>
    </citation>
    <scope>NUCLEOTIDE SEQUENCE [LARGE SCALE GENOMIC DNA]</scope>
    <source>
        <strain evidence="11 12">CCALA 016</strain>
    </source>
</reference>
<evidence type="ECO:0000256" key="1">
    <source>
        <dbReference type="ARBA" id="ARBA00012417"/>
    </source>
</evidence>
<protein>
    <recommendedName>
        <fullName evidence="2">DNA polymerase III subunit delta</fullName>
        <ecNumber evidence="1">2.7.7.7</ecNumber>
    </recommendedName>
</protein>
<name>A0A2T1LT45_9CHRO</name>
<evidence type="ECO:0000256" key="7">
    <source>
        <dbReference type="ARBA" id="ARBA00034754"/>
    </source>
</evidence>
<accession>A0A2T1LT45</accession>
<dbReference type="GO" id="GO:0006261">
    <property type="term" value="P:DNA-templated DNA replication"/>
    <property type="evidence" value="ECO:0007669"/>
    <property type="project" value="TreeGrafter"/>
</dbReference>
<dbReference type="InterPro" id="IPR027417">
    <property type="entry name" value="P-loop_NTPase"/>
</dbReference>
<evidence type="ECO:0000256" key="6">
    <source>
        <dbReference type="ARBA" id="ARBA00022932"/>
    </source>
</evidence>
<dbReference type="EC" id="2.7.7.7" evidence="1"/>
<comment type="similarity">
    <text evidence="7">Belongs to the DNA polymerase HolA subunit family.</text>
</comment>
<dbReference type="RefSeq" id="WP_106458704.1">
    <property type="nucleotide sequence ID" value="NZ_PXOH01000030.1"/>
</dbReference>
<gene>
    <name evidence="11" type="primary">holA</name>
    <name evidence="11" type="ORF">C7H19_20080</name>
</gene>
<keyword evidence="6" id="KW-0239">DNA-directed DNA polymerase</keyword>
<dbReference type="InterPro" id="IPR048466">
    <property type="entry name" value="DNA_pol3_delta-like_C"/>
</dbReference>
<evidence type="ECO:0000313" key="12">
    <source>
        <dbReference type="Proteomes" id="UP000239001"/>
    </source>
</evidence>
<dbReference type="InterPro" id="IPR010372">
    <property type="entry name" value="DNA_pol3_delta_N"/>
</dbReference>
<feature type="domain" description="DNA polymerase III delta subunit-like C-terminal" evidence="10">
    <location>
        <begin position="201"/>
        <end position="301"/>
    </location>
</feature>
<dbReference type="GO" id="GO:0003887">
    <property type="term" value="F:DNA-directed DNA polymerase activity"/>
    <property type="evidence" value="ECO:0007669"/>
    <property type="project" value="UniProtKB-KW"/>
</dbReference>
<evidence type="ECO:0000256" key="8">
    <source>
        <dbReference type="ARBA" id="ARBA00049244"/>
    </source>
</evidence>
<proteinExistence type="inferred from homology"/>
<evidence type="ECO:0000256" key="3">
    <source>
        <dbReference type="ARBA" id="ARBA00022679"/>
    </source>
</evidence>
<comment type="caution">
    <text evidence="11">The sequence shown here is derived from an EMBL/GenBank/DDBJ whole genome shotgun (WGS) entry which is preliminary data.</text>
</comment>
<keyword evidence="3" id="KW-0808">Transferase</keyword>
<dbReference type="SUPFAM" id="SSF52540">
    <property type="entry name" value="P-loop containing nucleoside triphosphate hydrolases"/>
    <property type="match status" value="1"/>
</dbReference>
<reference evidence="11 12" key="2">
    <citation type="submission" date="2018-03" db="EMBL/GenBank/DDBJ databases">
        <authorList>
            <person name="Keele B.F."/>
        </authorList>
    </citation>
    <scope>NUCLEOTIDE SEQUENCE [LARGE SCALE GENOMIC DNA]</scope>
    <source>
        <strain evidence="11 12">CCALA 016</strain>
    </source>
</reference>
<organism evidence="11 12">
    <name type="scientific">Aphanothece hegewaldii CCALA 016</name>
    <dbReference type="NCBI Taxonomy" id="2107694"/>
    <lineage>
        <taxon>Bacteria</taxon>
        <taxon>Bacillati</taxon>
        <taxon>Cyanobacteriota</taxon>
        <taxon>Cyanophyceae</taxon>
        <taxon>Oscillatoriophycideae</taxon>
        <taxon>Chroococcales</taxon>
        <taxon>Aphanothecaceae</taxon>
        <taxon>Aphanothece</taxon>
    </lineage>
</organism>
<dbReference type="InterPro" id="IPR008921">
    <property type="entry name" value="DNA_pol3_clamp-load_cplx_C"/>
</dbReference>